<dbReference type="AlphaFoldDB" id="A0A2Z6EU83"/>
<dbReference type="EMBL" id="AP018150">
    <property type="protein sequence ID" value="BBE08990.1"/>
    <property type="molecule type" value="Genomic_DNA"/>
</dbReference>
<dbReference type="InterPro" id="IPR019775">
    <property type="entry name" value="WD40_repeat_CS"/>
</dbReference>
<proteinExistence type="predicted"/>
<dbReference type="PROSITE" id="PS50837">
    <property type="entry name" value="NACHT"/>
    <property type="match status" value="1"/>
</dbReference>
<dbReference type="Pfam" id="PF00400">
    <property type="entry name" value="WD40"/>
    <property type="match status" value="6"/>
</dbReference>
<accession>A0A2Z6EU83</accession>
<dbReference type="Proteomes" id="UP000282597">
    <property type="component" value="Chromosome"/>
</dbReference>
<dbReference type="PROSITE" id="PS50294">
    <property type="entry name" value="WD_REPEATS_REGION"/>
    <property type="match status" value="5"/>
</dbReference>
<dbReference type="InterPro" id="IPR007111">
    <property type="entry name" value="NACHT_NTPase"/>
</dbReference>
<name>A0A2Z6EU83_9BURK</name>
<dbReference type="SUPFAM" id="SSF50978">
    <property type="entry name" value="WD40 repeat-like"/>
    <property type="match status" value="1"/>
</dbReference>
<dbReference type="SUPFAM" id="SSF141571">
    <property type="entry name" value="Pentapeptide repeat-like"/>
    <property type="match status" value="1"/>
</dbReference>
<dbReference type="PROSITE" id="PS50082">
    <property type="entry name" value="WD_REPEATS_2"/>
    <property type="match status" value="5"/>
</dbReference>
<dbReference type="PRINTS" id="PR00320">
    <property type="entry name" value="GPROTEINBRPT"/>
</dbReference>
<dbReference type="InterPro" id="IPR027417">
    <property type="entry name" value="P-loop_NTPase"/>
</dbReference>
<dbReference type="Pfam" id="PF05729">
    <property type="entry name" value="NACHT"/>
    <property type="match status" value="1"/>
</dbReference>
<dbReference type="InterPro" id="IPR020472">
    <property type="entry name" value="WD40_PAC1"/>
</dbReference>
<sequence>MFPISEARSVTQNSYGLINISVHGAHNESTVNFNASALDPKSLEILMQGLEKSQAVQREVLQSAPEPLAILGENIEQFKKEYEKSLKAKGEWDVLSMYVPVQGIKKGRQGEETVDLEEELERFFASEATVFLLQGVAGTGKSTFNRHLAIKKLEEYQHLSETQNDPPLIFFVELRNIENPNRQVIQQFLQSKGFAPEQIEALRQHSHQRCIFIFDGYDEIKERNRNFYDLNELWEWERSKFVITSRPEYLDANYQTYFRPKGTRNGFREVWMAPFSAAQRSNYIQNYIHKTNSPWTAEQYQQALSQLTHLGKELERPFVLRMLLQILPELEEGPQTQKTLTLGTVYEQYFQKWWSNWQVRLGAIPLTDDEEKAKKELCERAGGFMQQGFAYIQKCAVELTKAALTSAQDNENFKNRYRKVYEAFFANEAKAQLLRFNAPFQMKQRQHYEFSHKSMQEYLVARAICAPDFEAIEPNPKDVLNQLLLVKESVILDFLVEQVKKQLQFKAYLHTWIEASKDPCASVTVGAANAMTILVRAGIQFNGADLKRIRIPAADLSSGVFDSAQLQGADLREVDFRQIWLRGANLRGAQMAGVQFARHSLQEKRKVYACAYSSDGKSCAMGFEEGEIDVYDTLSWAKIHTLRGHTNSVSSVVYSPSGTQLASRSRENTVRLWDAPSGQAGPTLRGHTNWVSSVAYSPSGAQLASGSWDHTVRLWDALSGQAGPTLRGHTNWVNSVAYSPRGTQLASGGVDSTVRLWDAPSGQAGLTLRGHTNSVNGIAYSPNGAQLASGSSDHTVRLWDAPSGQAGPTLRGHTDSIISVAYSLNGAQLASGSLDHTVRLWEVSSGQCLRKIQGFRGGVLSVAWQGQPEGEYLLMGSADGSVHKWGVIKEGEGYQVKLYWMSGNQATVVEDTLIEGVIGLSKVNHKLLNQKGARFSENKLLDFFQRNFRVFE</sequence>
<reference evidence="1 2" key="1">
    <citation type="journal article" date="2018" name="Microbes Environ.">
        <title>Comparative Genomic Insights into Endofungal Lifestyles of Two Bacterial Endosymbionts, Mycoavidus cysteinexigens and Burkholderia rhizoxinica.</title>
        <authorList>
            <person name="Sharmin D."/>
            <person name="Guo Y."/>
            <person name="Nishizawa T."/>
            <person name="Ohshima S."/>
            <person name="Sato Y."/>
            <person name="Takashima Y."/>
            <person name="Narisawa K."/>
            <person name="Ohta H."/>
        </authorList>
    </citation>
    <scope>NUCLEOTIDE SEQUENCE [LARGE SCALE GENOMIC DNA]</scope>
    <source>
        <strain evidence="1 2">B1-EB</strain>
    </source>
</reference>
<dbReference type="RefSeq" id="WP_052393725.1">
    <property type="nucleotide sequence ID" value="NZ_AP018150.1"/>
</dbReference>
<dbReference type="PROSITE" id="PS00678">
    <property type="entry name" value="WD_REPEATS_1"/>
    <property type="match status" value="3"/>
</dbReference>
<gene>
    <name evidence="1" type="ORF">MCB1EB_0829</name>
</gene>
<dbReference type="InterPro" id="IPR036322">
    <property type="entry name" value="WD40_repeat_dom_sf"/>
</dbReference>
<dbReference type="InterPro" id="IPR001680">
    <property type="entry name" value="WD40_rpt"/>
</dbReference>
<dbReference type="KEGG" id="mcys:MCB1EB_0829"/>
<evidence type="ECO:0000313" key="2">
    <source>
        <dbReference type="Proteomes" id="UP000282597"/>
    </source>
</evidence>
<keyword evidence="2" id="KW-1185">Reference proteome</keyword>
<dbReference type="SUPFAM" id="SSF52540">
    <property type="entry name" value="P-loop containing nucleoside triphosphate hydrolases"/>
    <property type="match status" value="1"/>
</dbReference>
<dbReference type="SMART" id="SM00320">
    <property type="entry name" value="WD40"/>
    <property type="match status" value="7"/>
</dbReference>
<organism evidence="1 2">
    <name type="scientific">Mycoavidus cysteinexigens</name>
    <dbReference type="NCBI Taxonomy" id="1553431"/>
    <lineage>
        <taxon>Bacteria</taxon>
        <taxon>Pseudomonadati</taxon>
        <taxon>Pseudomonadota</taxon>
        <taxon>Betaproteobacteria</taxon>
        <taxon>Burkholderiales</taxon>
        <taxon>Burkholderiaceae</taxon>
        <taxon>Mycoavidus</taxon>
    </lineage>
</organism>
<dbReference type="InterPro" id="IPR001646">
    <property type="entry name" value="5peptide_repeat"/>
</dbReference>
<evidence type="ECO:0000313" key="1">
    <source>
        <dbReference type="EMBL" id="BBE08990.1"/>
    </source>
</evidence>
<dbReference type="Gene3D" id="2.160.20.80">
    <property type="entry name" value="E3 ubiquitin-protein ligase SopA"/>
    <property type="match status" value="1"/>
</dbReference>
<dbReference type="Gene3D" id="3.40.50.300">
    <property type="entry name" value="P-loop containing nucleotide triphosphate hydrolases"/>
    <property type="match status" value="1"/>
</dbReference>
<dbReference type="InterPro" id="IPR050349">
    <property type="entry name" value="WD_LIS1/nudF_dynein_reg"/>
</dbReference>
<dbReference type="Pfam" id="PF00805">
    <property type="entry name" value="Pentapeptide"/>
    <property type="match status" value="1"/>
</dbReference>
<dbReference type="PANTHER" id="PTHR44129">
    <property type="entry name" value="WD REPEAT-CONTAINING PROTEIN POP1"/>
    <property type="match status" value="1"/>
</dbReference>
<dbReference type="CDD" id="cd00200">
    <property type="entry name" value="WD40"/>
    <property type="match status" value="1"/>
</dbReference>
<protein>
    <submittedName>
        <fullName evidence="1">Uncharacterized protein</fullName>
    </submittedName>
</protein>
<dbReference type="Gene3D" id="2.130.10.10">
    <property type="entry name" value="YVTN repeat-like/Quinoprotein amine dehydrogenase"/>
    <property type="match status" value="2"/>
</dbReference>
<dbReference type="InterPro" id="IPR015943">
    <property type="entry name" value="WD40/YVTN_repeat-like_dom_sf"/>
</dbReference>